<keyword evidence="2" id="KW-1185">Reference proteome</keyword>
<dbReference type="EMBL" id="FJUX01000030">
    <property type="protein sequence ID" value="CZS97162.1"/>
    <property type="molecule type" value="Genomic_DNA"/>
</dbReference>
<dbReference type="AlphaFoldDB" id="A0A1E1KGP6"/>
<name>A0A1E1KGP6_9HELO</name>
<evidence type="ECO:0000313" key="1">
    <source>
        <dbReference type="EMBL" id="CZS97162.1"/>
    </source>
</evidence>
<reference evidence="2" key="1">
    <citation type="submission" date="2016-03" db="EMBL/GenBank/DDBJ databases">
        <authorList>
            <person name="Guldener U."/>
        </authorList>
    </citation>
    <scope>NUCLEOTIDE SEQUENCE [LARGE SCALE GENOMIC DNA]</scope>
    <source>
        <strain evidence="2">04CH-RAC-A.6.1</strain>
    </source>
</reference>
<evidence type="ECO:0000313" key="2">
    <source>
        <dbReference type="Proteomes" id="UP000178912"/>
    </source>
</evidence>
<protein>
    <submittedName>
        <fullName evidence="1">Uncharacterized protein</fullName>
    </submittedName>
</protein>
<accession>A0A1E1KGP6</accession>
<organism evidence="1 2">
    <name type="scientific">Rhynchosporium agropyri</name>
    <dbReference type="NCBI Taxonomy" id="914238"/>
    <lineage>
        <taxon>Eukaryota</taxon>
        <taxon>Fungi</taxon>
        <taxon>Dikarya</taxon>
        <taxon>Ascomycota</taxon>
        <taxon>Pezizomycotina</taxon>
        <taxon>Leotiomycetes</taxon>
        <taxon>Helotiales</taxon>
        <taxon>Ploettnerulaceae</taxon>
        <taxon>Rhynchosporium</taxon>
    </lineage>
</organism>
<sequence>MVETNAMIGCGSVLVSEKAPLETKSSLSGSSSQIKSGDTAVWARSRYYYVPDLLNNYGP</sequence>
<gene>
    <name evidence="1" type="ORF">RAG0_06302</name>
</gene>
<proteinExistence type="predicted"/>
<dbReference type="Proteomes" id="UP000178912">
    <property type="component" value="Unassembled WGS sequence"/>
</dbReference>